<organism evidence="1 2">
    <name type="scientific">Cryobacterium levicorallinum</name>
    <dbReference type="NCBI Taxonomy" id="995038"/>
    <lineage>
        <taxon>Bacteria</taxon>
        <taxon>Bacillati</taxon>
        <taxon>Actinomycetota</taxon>
        <taxon>Actinomycetes</taxon>
        <taxon>Micrococcales</taxon>
        <taxon>Microbacteriaceae</taxon>
        <taxon>Cryobacterium</taxon>
    </lineage>
</organism>
<keyword evidence="2" id="KW-1185">Reference proteome</keyword>
<reference evidence="1 2" key="1">
    <citation type="submission" date="2016-10" db="EMBL/GenBank/DDBJ databases">
        <authorList>
            <person name="Varghese N."/>
            <person name="Submissions S."/>
        </authorList>
    </citation>
    <scope>NUCLEOTIDE SEQUENCE [LARGE SCALE GENOMIC DNA]</scope>
    <source>
        <strain evidence="1 2">GMCC 1.11211</strain>
    </source>
</reference>
<sequence length="60" mass="6428">MIRRRIETVATSNADDAAFRALADVAEITKRIGDVRIIGGHMASLLLTALIRSSSKLASC</sequence>
<evidence type="ECO:0000313" key="2">
    <source>
        <dbReference type="Proteomes" id="UP000199681"/>
    </source>
</evidence>
<accession>A0ABY1EGE1</accession>
<comment type="caution">
    <text evidence="1">The sequence shown here is derived from an EMBL/GenBank/DDBJ whole genome shotgun (WGS) entry which is preliminary data.</text>
</comment>
<name>A0ABY1EGE1_9MICO</name>
<protein>
    <submittedName>
        <fullName evidence="1">Uncharacterized protein</fullName>
    </submittedName>
</protein>
<dbReference type="EMBL" id="FOPW01000014">
    <property type="protein sequence ID" value="SFH75926.1"/>
    <property type="molecule type" value="Genomic_DNA"/>
</dbReference>
<proteinExistence type="predicted"/>
<gene>
    <name evidence="1" type="ORF">SAMN05216274_11418</name>
</gene>
<evidence type="ECO:0000313" key="1">
    <source>
        <dbReference type="EMBL" id="SFH75926.1"/>
    </source>
</evidence>
<dbReference type="Proteomes" id="UP000199681">
    <property type="component" value="Unassembled WGS sequence"/>
</dbReference>